<sequence length="765" mass="86022">MLQSVSIAPQAELISPLILGKQKPIDDFDSEQDRTPRRPPVKSPGSYRLSGRPPITSTPSLKPLTPIFDGASSGDGKTGSQSRYSTTQVDRLVDQVSAWIRDERVKRAASGNESVNYFSSDAPTDAPTSTDFATLPDLDKLEDIFKKTLNLDRLQGRKSLTSLRQRSSFKKLHRKASSISSDTDYFDGEVLVPSSDAVLDNSKTLAYTGGASDDSDVSSGDELTRTASYRDHDAWGRFKLEIVRLTHTLRLKGWRKVPMDMCNAITVQRLSGALTNAVYVVSPPFDLPPREERAADGSMVPRARKPPPKLLLRIYGPQVEHLIDREAELAILQRLARKRIGPRMLGTFANGRFEEYFHATTLTPEDLRNPDTSRQIAKRMRELHEGIELLDQERDDGAFVWRNWDKWVQRVEQVVSWLDAEVMKLEPGAKPTGVESWKRRGLICGLPWKQFLEAVEKYRAWLYAQYGGPSKVRDQLVFAHNDTQYGNLLRFVPSGESPLLAPANSHKQLVVIDFEYASANLPGLEFANHFTEWCYNYHDARKPYACNTNRYPTPEEQDRFIRAYVRHRPQYNVSTPLMTPEIPPTGSGTPGTHPSRKSTTSISDFFLDARTPSGVQQPNPAPAYDQAAEKTAEDNEVARLNHETRLWRLANTAQWVAWGIVQAKVPGMPDFSPASKGQSDAEDAAAAVREELGEDAAEYRELALEESAGGQTAKEKEEQEQEEFDYLGYAQHRAMWFWGDALQLGLVKAEELPEEVRAKIKTVPY</sequence>
<feature type="compositionally biased region" description="Basic and acidic residues" evidence="2">
    <location>
        <begin position="23"/>
        <end position="36"/>
    </location>
</feature>
<dbReference type="SUPFAM" id="SSF56112">
    <property type="entry name" value="Protein kinase-like (PK-like)"/>
    <property type="match status" value="1"/>
</dbReference>
<dbReference type="STRING" id="329884.A0A4V5NHZ3"/>
<dbReference type="Proteomes" id="UP000309340">
    <property type="component" value="Unassembled WGS sequence"/>
</dbReference>
<evidence type="ECO:0000256" key="2">
    <source>
        <dbReference type="SAM" id="MobiDB-lite"/>
    </source>
</evidence>
<feature type="region of interest" description="Disordered" evidence="2">
    <location>
        <begin position="611"/>
        <end position="635"/>
    </location>
</feature>
<feature type="region of interest" description="Disordered" evidence="2">
    <location>
        <begin position="16"/>
        <end position="87"/>
    </location>
</feature>
<dbReference type="GO" id="GO:0004305">
    <property type="term" value="F:ethanolamine kinase activity"/>
    <property type="evidence" value="ECO:0007669"/>
    <property type="project" value="TreeGrafter"/>
</dbReference>
<dbReference type="PANTHER" id="PTHR22603:SF93">
    <property type="entry name" value="RE24176P"/>
    <property type="match status" value="1"/>
</dbReference>
<protein>
    <recommendedName>
        <fullName evidence="3">Choline kinase N-terminal domain-containing protein</fullName>
    </recommendedName>
</protein>
<proteinExistence type="inferred from homology"/>
<name>A0A4V5NHZ3_9PEZI</name>
<feature type="region of interest" description="Disordered" evidence="2">
    <location>
        <begin position="574"/>
        <end position="599"/>
    </location>
</feature>
<comment type="similarity">
    <text evidence="1">Belongs to the choline/ethanolamine kinase family.</text>
</comment>
<dbReference type="GO" id="GO:0005737">
    <property type="term" value="C:cytoplasm"/>
    <property type="evidence" value="ECO:0007669"/>
    <property type="project" value="TreeGrafter"/>
</dbReference>
<dbReference type="PANTHER" id="PTHR22603">
    <property type="entry name" value="CHOLINE/ETHANOALAMINE KINASE"/>
    <property type="match status" value="1"/>
</dbReference>
<dbReference type="OrthoDB" id="10267235at2759"/>
<dbReference type="InterPro" id="IPR007521">
    <property type="entry name" value="Choline_kin_N"/>
</dbReference>
<dbReference type="EMBL" id="NAJQ01000059">
    <property type="protein sequence ID" value="TKA81039.1"/>
    <property type="molecule type" value="Genomic_DNA"/>
</dbReference>
<evidence type="ECO:0000313" key="5">
    <source>
        <dbReference type="Proteomes" id="UP000309340"/>
    </source>
</evidence>
<feature type="compositionally biased region" description="Polar residues" evidence="2">
    <location>
        <begin position="78"/>
        <end position="87"/>
    </location>
</feature>
<evidence type="ECO:0000259" key="3">
    <source>
        <dbReference type="Pfam" id="PF04428"/>
    </source>
</evidence>
<gene>
    <name evidence="4" type="ORF">B0A55_02494</name>
</gene>
<feature type="compositionally biased region" description="Low complexity" evidence="2">
    <location>
        <begin position="584"/>
        <end position="593"/>
    </location>
</feature>
<dbReference type="Pfam" id="PF04428">
    <property type="entry name" value="Choline_kin_N"/>
    <property type="match status" value="1"/>
</dbReference>
<evidence type="ECO:0000313" key="4">
    <source>
        <dbReference type="EMBL" id="TKA81039.1"/>
    </source>
</evidence>
<dbReference type="CDD" id="cd05157">
    <property type="entry name" value="ETNK_euk"/>
    <property type="match status" value="1"/>
</dbReference>
<accession>A0A4V5NHZ3</accession>
<feature type="domain" description="Choline kinase N-terminal" evidence="3">
    <location>
        <begin position="183"/>
        <end position="263"/>
    </location>
</feature>
<comment type="caution">
    <text evidence="4">The sequence shown here is derived from an EMBL/GenBank/DDBJ whole genome shotgun (WGS) entry which is preliminary data.</text>
</comment>
<dbReference type="GO" id="GO:0006646">
    <property type="term" value="P:phosphatidylethanolamine biosynthetic process"/>
    <property type="evidence" value="ECO:0007669"/>
    <property type="project" value="TreeGrafter"/>
</dbReference>
<keyword evidence="5" id="KW-1185">Reference proteome</keyword>
<dbReference type="AlphaFoldDB" id="A0A4V5NHZ3"/>
<dbReference type="Pfam" id="PF01633">
    <property type="entry name" value="Choline_kinase"/>
    <property type="match status" value="1"/>
</dbReference>
<organism evidence="4 5">
    <name type="scientific">Friedmanniomyces simplex</name>
    <dbReference type="NCBI Taxonomy" id="329884"/>
    <lineage>
        <taxon>Eukaryota</taxon>
        <taxon>Fungi</taxon>
        <taxon>Dikarya</taxon>
        <taxon>Ascomycota</taxon>
        <taxon>Pezizomycotina</taxon>
        <taxon>Dothideomycetes</taxon>
        <taxon>Dothideomycetidae</taxon>
        <taxon>Mycosphaerellales</taxon>
        <taxon>Teratosphaeriaceae</taxon>
        <taxon>Friedmanniomyces</taxon>
    </lineage>
</organism>
<reference evidence="4 5" key="1">
    <citation type="submission" date="2017-03" db="EMBL/GenBank/DDBJ databases">
        <title>Genomes of endolithic fungi from Antarctica.</title>
        <authorList>
            <person name="Coleine C."/>
            <person name="Masonjones S."/>
            <person name="Stajich J.E."/>
        </authorList>
    </citation>
    <scope>NUCLEOTIDE SEQUENCE [LARGE SCALE GENOMIC DNA]</scope>
    <source>
        <strain evidence="4 5">CCFEE 5184</strain>
    </source>
</reference>
<evidence type="ECO:0000256" key="1">
    <source>
        <dbReference type="ARBA" id="ARBA00038211"/>
    </source>
</evidence>
<dbReference type="InterPro" id="IPR011009">
    <property type="entry name" value="Kinase-like_dom_sf"/>
</dbReference>
<dbReference type="Gene3D" id="3.90.1200.10">
    <property type="match status" value="1"/>
</dbReference>
<dbReference type="GO" id="GO:0004103">
    <property type="term" value="F:choline kinase activity"/>
    <property type="evidence" value="ECO:0007669"/>
    <property type="project" value="TreeGrafter"/>
</dbReference>